<evidence type="ECO:0000256" key="1">
    <source>
        <dbReference type="ARBA" id="ARBA00001933"/>
    </source>
</evidence>
<evidence type="ECO:0000313" key="6">
    <source>
        <dbReference type="Proteomes" id="UP001305779"/>
    </source>
</evidence>
<dbReference type="PANTHER" id="PTHR48097">
    <property type="entry name" value="L-THREONINE ALDOLASE-RELATED"/>
    <property type="match status" value="1"/>
</dbReference>
<keyword evidence="6" id="KW-1185">Reference proteome</keyword>
<gene>
    <name evidence="5" type="ORF">PRZ48_012864</name>
</gene>
<dbReference type="InterPro" id="IPR015422">
    <property type="entry name" value="PyrdxlP-dep_Trfase_small"/>
</dbReference>
<dbReference type="Gene3D" id="3.40.640.10">
    <property type="entry name" value="Type I PLP-dependent aspartate aminotransferase-like (Major domain)"/>
    <property type="match status" value="1"/>
</dbReference>
<protein>
    <recommendedName>
        <fullName evidence="4">Aromatic amino acid beta-eliminating lyase/threonine aldolase domain-containing protein</fullName>
    </recommendedName>
</protein>
<comment type="similarity">
    <text evidence="2">Belongs to the threonine aldolase family.</text>
</comment>
<evidence type="ECO:0000256" key="2">
    <source>
        <dbReference type="ARBA" id="ARBA00006966"/>
    </source>
</evidence>
<keyword evidence="3" id="KW-0663">Pyridoxal phosphate</keyword>
<dbReference type="Gene3D" id="3.90.1150.10">
    <property type="entry name" value="Aspartate Aminotransferase, domain 1"/>
    <property type="match status" value="1"/>
</dbReference>
<sequence length="155" mass="16937">MCFSKGLGAPIGSIIVCSEELHHRALWVRKSMGGGTRQLGVLTAAARVAVEDTFFGGKLLPTHQKAKRVASIWTKYGGKVTAPVETNMVWVDLEEAGITAEEFAEAGRRIGIKLLDGRLVIHYQICEEALEGFQKLARKVLAGEGEDEACRRLEN</sequence>
<proteinExistence type="inferred from homology"/>
<comment type="cofactor">
    <cofactor evidence="1">
        <name>pyridoxal 5'-phosphate</name>
        <dbReference type="ChEBI" id="CHEBI:597326"/>
    </cofactor>
</comment>
<dbReference type="EMBL" id="JAXOVC010000011">
    <property type="protein sequence ID" value="KAK4495596.1"/>
    <property type="molecule type" value="Genomic_DNA"/>
</dbReference>
<dbReference type="Proteomes" id="UP001305779">
    <property type="component" value="Unassembled WGS sequence"/>
</dbReference>
<comment type="caution">
    <text evidence="5">The sequence shown here is derived from an EMBL/GenBank/DDBJ whole genome shotgun (WGS) entry which is preliminary data.</text>
</comment>
<feature type="domain" description="Aromatic amino acid beta-eliminating lyase/threonine aldolase" evidence="4">
    <location>
        <begin position="1"/>
        <end position="95"/>
    </location>
</feature>
<evidence type="ECO:0000256" key="3">
    <source>
        <dbReference type="ARBA" id="ARBA00022898"/>
    </source>
</evidence>
<dbReference type="InterPro" id="IPR015424">
    <property type="entry name" value="PyrdxlP-dep_Trfase"/>
</dbReference>
<reference evidence="5 6" key="1">
    <citation type="journal article" date="2023" name="G3 (Bethesda)">
        <title>A chromosome-level genome assembly of Zasmidium syzygii isolated from banana leaves.</title>
        <authorList>
            <person name="van Westerhoven A.C."/>
            <person name="Mehrabi R."/>
            <person name="Talebi R."/>
            <person name="Steentjes M.B.F."/>
            <person name="Corcolon B."/>
            <person name="Chong P.A."/>
            <person name="Kema G.H.J."/>
            <person name="Seidl M.F."/>
        </authorList>
    </citation>
    <scope>NUCLEOTIDE SEQUENCE [LARGE SCALE GENOMIC DNA]</scope>
    <source>
        <strain evidence="5 6">P124</strain>
    </source>
</reference>
<dbReference type="Pfam" id="PF01212">
    <property type="entry name" value="Beta_elim_lyase"/>
    <property type="match status" value="1"/>
</dbReference>
<dbReference type="InterPro" id="IPR001597">
    <property type="entry name" value="ArAA_b-elim_lyase/Thr_aldolase"/>
</dbReference>
<accession>A0ABR0E308</accession>
<dbReference type="SUPFAM" id="SSF53383">
    <property type="entry name" value="PLP-dependent transferases"/>
    <property type="match status" value="1"/>
</dbReference>
<dbReference type="InterPro" id="IPR015421">
    <property type="entry name" value="PyrdxlP-dep_Trfase_major"/>
</dbReference>
<organism evidence="5 6">
    <name type="scientific">Zasmidium cellare</name>
    <name type="common">Wine cellar mold</name>
    <name type="synonym">Racodium cellare</name>
    <dbReference type="NCBI Taxonomy" id="395010"/>
    <lineage>
        <taxon>Eukaryota</taxon>
        <taxon>Fungi</taxon>
        <taxon>Dikarya</taxon>
        <taxon>Ascomycota</taxon>
        <taxon>Pezizomycotina</taxon>
        <taxon>Dothideomycetes</taxon>
        <taxon>Dothideomycetidae</taxon>
        <taxon>Mycosphaerellales</taxon>
        <taxon>Mycosphaerellaceae</taxon>
        <taxon>Zasmidium</taxon>
    </lineage>
</organism>
<dbReference type="PANTHER" id="PTHR48097:SF9">
    <property type="entry name" value="L-THREONINE ALDOLASE"/>
    <property type="match status" value="1"/>
</dbReference>
<evidence type="ECO:0000313" key="5">
    <source>
        <dbReference type="EMBL" id="KAK4495596.1"/>
    </source>
</evidence>
<name>A0ABR0E308_ZASCE</name>
<evidence type="ECO:0000259" key="4">
    <source>
        <dbReference type="Pfam" id="PF01212"/>
    </source>
</evidence>